<dbReference type="Pfam" id="PF05002">
    <property type="entry name" value="SGS"/>
    <property type="match status" value="1"/>
</dbReference>
<feature type="compositionally biased region" description="Basic and acidic residues" evidence="2">
    <location>
        <begin position="303"/>
        <end position="314"/>
    </location>
</feature>
<evidence type="ECO:0000256" key="1">
    <source>
        <dbReference type="ARBA" id="ARBA00008509"/>
    </source>
</evidence>
<sequence length="435" mass="47682">MDHAARGDSALKGGDFESAINHYTQAIAINPTAVTYYIQRSTAYTRASPPDHEASFKDAELALSLASKRAKRELIGQSQLRRAIALFGLERFADAKQCLEWVKKFNEKEKSLGIWEMKVASKLKGLEEGDQRVILSVKEIPEANTPSTAVTSQSAKPFEKQETSQANESPTGVSTSDVSKQLTKDGPAAAASAAPVSVQTPASKIRHEWYQTNDSVIVTLFCKGIPKDQATVEIKQNSLEVAFPLLTGSDFQFSLDPLYSNIDRIRSYYKIMSTKAEFTLMKATPGQKWAAIEGASAASADDTEMHSNDTSDETDKRVVVANKTTKTAPAYPTSSKSGPKNWDKVAADLSKRPKKDIKDGEEGETEESGIDEEEGDPATNFFKMLYKGADDDTKRAMMKSYQESNGTTLSTNWNEVSKGLVETSPPDGMEAKQWE</sequence>
<dbReference type="InterPro" id="IPR007699">
    <property type="entry name" value="SGS_dom"/>
</dbReference>
<dbReference type="EMBL" id="JBEFKJ010000020">
    <property type="protein sequence ID" value="KAL2040573.1"/>
    <property type="molecule type" value="Genomic_DNA"/>
</dbReference>
<feature type="region of interest" description="Disordered" evidence="2">
    <location>
        <begin position="295"/>
        <end position="314"/>
    </location>
</feature>
<protein>
    <recommendedName>
        <fullName evidence="7">SGS-domain-containing protein</fullName>
    </recommendedName>
</protein>
<dbReference type="InterPro" id="IPR019734">
    <property type="entry name" value="TPR_rpt"/>
</dbReference>
<comment type="caution">
    <text evidence="5">The sequence shown here is derived from an EMBL/GenBank/DDBJ whole genome shotgun (WGS) entry which is preliminary data.</text>
</comment>
<feature type="compositionally biased region" description="Low complexity" evidence="2">
    <location>
        <begin position="187"/>
        <end position="197"/>
    </location>
</feature>
<feature type="domain" description="CS" evidence="4">
    <location>
        <begin position="202"/>
        <end position="293"/>
    </location>
</feature>
<evidence type="ECO:0000313" key="5">
    <source>
        <dbReference type="EMBL" id="KAL2040573.1"/>
    </source>
</evidence>
<dbReference type="SMART" id="SM00028">
    <property type="entry name" value="TPR"/>
    <property type="match status" value="2"/>
</dbReference>
<gene>
    <name evidence="5" type="ORF">N7G274_006552</name>
</gene>
<dbReference type="Gene3D" id="1.25.40.10">
    <property type="entry name" value="Tetratricopeptide repeat domain"/>
    <property type="match status" value="1"/>
</dbReference>
<evidence type="ECO:0000259" key="3">
    <source>
        <dbReference type="PROSITE" id="PS51048"/>
    </source>
</evidence>
<dbReference type="Gene3D" id="2.60.40.790">
    <property type="match status" value="1"/>
</dbReference>
<evidence type="ECO:0000256" key="2">
    <source>
        <dbReference type="SAM" id="MobiDB-lite"/>
    </source>
</evidence>
<evidence type="ECO:0000259" key="4">
    <source>
        <dbReference type="PROSITE" id="PS51203"/>
    </source>
</evidence>
<dbReference type="InterPro" id="IPR011990">
    <property type="entry name" value="TPR-like_helical_dom_sf"/>
</dbReference>
<accession>A0ABR4A4H6</accession>
<feature type="compositionally biased region" description="Polar residues" evidence="2">
    <location>
        <begin position="163"/>
        <end position="181"/>
    </location>
</feature>
<proteinExistence type="inferred from homology"/>
<feature type="region of interest" description="Disordered" evidence="2">
    <location>
        <begin position="323"/>
        <end position="378"/>
    </location>
</feature>
<reference evidence="5 6" key="1">
    <citation type="submission" date="2024-09" db="EMBL/GenBank/DDBJ databases">
        <title>Rethinking Asexuality: The Enigmatic Case of Functional Sexual Genes in Lepraria (Stereocaulaceae).</title>
        <authorList>
            <person name="Doellman M."/>
            <person name="Sun Y."/>
            <person name="Barcenas-Pena A."/>
            <person name="Lumbsch H.T."/>
            <person name="Grewe F."/>
        </authorList>
    </citation>
    <scope>NUCLEOTIDE SEQUENCE [LARGE SCALE GENOMIC DNA]</scope>
    <source>
        <strain evidence="5 6">Mercado 3170</strain>
    </source>
</reference>
<evidence type="ECO:0000313" key="6">
    <source>
        <dbReference type="Proteomes" id="UP001590950"/>
    </source>
</evidence>
<comment type="similarity">
    <text evidence="1">Belongs to the SGT1 family.</text>
</comment>
<organism evidence="5 6">
    <name type="scientific">Stereocaulon virgatum</name>
    <dbReference type="NCBI Taxonomy" id="373712"/>
    <lineage>
        <taxon>Eukaryota</taxon>
        <taxon>Fungi</taxon>
        <taxon>Dikarya</taxon>
        <taxon>Ascomycota</taxon>
        <taxon>Pezizomycotina</taxon>
        <taxon>Lecanoromycetes</taxon>
        <taxon>OSLEUM clade</taxon>
        <taxon>Lecanoromycetidae</taxon>
        <taxon>Lecanorales</taxon>
        <taxon>Lecanorineae</taxon>
        <taxon>Stereocaulaceae</taxon>
        <taxon>Stereocaulon</taxon>
    </lineage>
</organism>
<dbReference type="SUPFAM" id="SSF48452">
    <property type="entry name" value="TPR-like"/>
    <property type="match status" value="1"/>
</dbReference>
<evidence type="ECO:0008006" key="7">
    <source>
        <dbReference type="Google" id="ProtNLM"/>
    </source>
</evidence>
<dbReference type="CDD" id="cd06466">
    <property type="entry name" value="p23_CS_SGT1_like"/>
    <property type="match status" value="1"/>
</dbReference>
<dbReference type="Pfam" id="PF04969">
    <property type="entry name" value="CS"/>
    <property type="match status" value="1"/>
</dbReference>
<dbReference type="InterPro" id="IPR008978">
    <property type="entry name" value="HSP20-like_chaperone"/>
</dbReference>
<keyword evidence="6" id="KW-1185">Reference proteome</keyword>
<dbReference type="PROSITE" id="PS51203">
    <property type="entry name" value="CS"/>
    <property type="match status" value="1"/>
</dbReference>
<dbReference type="InterPro" id="IPR007052">
    <property type="entry name" value="CS_dom"/>
</dbReference>
<dbReference type="PROSITE" id="PS51048">
    <property type="entry name" value="SGS"/>
    <property type="match status" value="1"/>
</dbReference>
<feature type="compositionally biased region" description="Polar residues" evidence="2">
    <location>
        <begin position="145"/>
        <end position="155"/>
    </location>
</feature>
<dbReference type="InterPro" id="IPR044563">
    <property type="entry name" value="Sgt1-like"/>
</dbReference>
<feature type="compositionally biased region" description="Polar residues" evidence="2">
    <location>
        <begin position="401"/>
        <end position="415"/>
    </location>
</feature>
<feature type="compositionally biased region" description="Basic and acidic residues" evidence="2">
    <location>
        <begin position="341"/>
        <end position="360"/>
    </location>
</feature>
<dbReference type="SUPFAM" id="SSF49764">
    <property type="entry name" value="HSP20-like chaperones"/>
    <property type="match status" value="1"/>
</dbReference>
<name>A0ABR4A4H6_9LECA</name>
<feature type="domain" description="SGS" evidence="3">
    <location>
        <begin position="330"/>
        <end position="435"/>
    </location>
</feature>
<dbReference type="PANTHER" id="PTHR45862">
    <property type="entry name" value="PROTEIN SGT1 HOMOLOG"/>
    <property type="match status" value="1"/>
</dbReference>
<feature type="region of interest" description="Disordered" evidence="2">
    <location>
        <begin position="145"/>
        <end position="197"/>
    </location>
</feature>
<feature type="region of interest" description="Disordered" evidence="2">
    <location>
        <begin position="397"/>
        <end position="435"/>
    </location>
</feature>
<feature type="compositionally biased region" description="Polar residues" evidence="2">
    <location>
        <begin position="323"/>
        <end position="338"/>
    </location>
</feature>
<dbReference type="Proteomes" id="UP001590950">
    <property type="component" value="Unassembled WGS sequence"/>
</dbReference>
<feature type="compositionally biased region" description="Acidic residues" evidence="2">
    <location>
        <begin position="361"/>
        <end position="376"/>
    </location>
</feature>